<dbReference type="AlphaFoldDB" id="A0A538TQ12"/>
<organism evidence="2 3">
    <name type="scientific">Eiseniibacteriota bacterium</name>
    <dbReference type="NCBI Taxonomy" id="2212470"/>
    <lineage>
        <taxon>Bacteria</taxon>
        <taxon>Candidatus Eiseniibacteriota</taxon>
    </lineage>
</organism>
<dbReference type="Pfam" id="PF01872">
    <property type="entry name" value="RibD_C"/>
    <property type="match status" value="1"/>
</dbReference>
<evidence type="ECO:0000313" key="3">
    <source>
        <dbReference type="Proteomes" id="UP000317691"/>
    </source>
</evidence>
<accession>A0A538TQ12</accession>
<dbReference type="GO" id="GO:0009231">
    <property type="term" value="P:riboflavin biosynthetic process"/>
    <property type="evidence" value="ECO:0007669"/>
    <property type="project" value="InterPro"/>
</dbReference>
<sequence length="178" mass="19675">MRKIVVYELLSLDGVAEDPDRFFADWDDAMEANLAAVIATQDAVILGRRSYTEWAQFWPSSQIQPFATFINGVTKYVATSKPLDRDWANATVLDGGLVEFVRDLKQQRGGDVGVHASISVAQALLAADVVDELRLVIAPRIAGRGRRLLDGLPSIQLESIRSKTSPTGYLLVDYRVVR</sequence>
<dbReference type="EMBL" id="VBOZ01000011">
    <property type="protein sequence ID" value="TMQ65719.1"/>
    <property type="molecule type" value="Genomic_DNA"/>
</dbReference>
<dbReference type="InterPro" id="IPR024072">
    <property type="entry name" value="DHFR-like_dom_sf"/>
</dbReference>
<dbReference type="InterPro" id="IPR002734">
    <property type="entry name" value="RibDG_C"/>
</dbReference>
<evidence type="ECO:0000259" key="1">
    <source>
        <dbReference type="Pfam" id="PF01872"/>
    </source>
</evidence>
<dbReference type="GO" id="GO:0008703">
    <property type="term" value="F:5-amino-6-(5-phosphoribosylamino)uracil reductase activity"/>
    <property type="evidence" value="ECO:0007669"/>
    <property type="project" value="InterPro"/>
</dbReference>
<dbReference type="SUPFAM" id="SSF53597">
    <property type="entry name" value="Dihydrofolate reductase-like"/>
    <property type="match status" value="1"/>
</dbReference>
<feature type="domain" description="Bacterial bifunctional deaminase-reductase C-terminal" evidence="1">
    <location>
        <begin position="3"/>
        <end position="170"/>
    </location>
</feature>
<gene>
    <name evidence="2" type="ORF">E6K79_04285</name>
</gene>
<dbReference type="Proteomes" id="UP000317691">
    <property type="component" value="Unassembled WGS sequence"/>
</dbReference>
<name>A0A538TQ12_UNCEI</name>
<evidence type="ECO:0000313" key="2">
    <source>
        <dbReference type="EMBL" id="TMQ65719.1"/>
    </source>
</evidence>
<reference evidence="2 3" key="1">
    <citation type="journal article" date="2019" name="Nat. Microbiol.">
        <title>Mediterranean grassland soil C-N compound turnover is dependent on rainfall and depth, and is mediated by genomically divergent microorganisms.</title>
        <authorList>
            <person name="Diamond S."/>
            <person name="Andeer P.F."/>
            <person name="Li Z."/>
            <person name="Crits-Christoph A."/>
            <person name="Burstein D."/>
            <person name="Anantharaman K."/>
            <person name="Lane K.R."/>
            <person name="Thomas B.C."/>
            <person name="Pan C."/>
            <person name="Northen T.R."/>
            <person name="Banfield J.F."/>
        </authorList>
    </citation>
    <scope>NUCLEOTIDE SEQUENCE [LARGE SCALE GENOMIC DNA]</scope>
    <source>
        <strain evidence="2">WS_9</strain>
    </source>
</reference>
<proteinExistence type="predicted"/>
<comment type="caution">
    <text evidence="2">The sequence shown here is derived from an EMBL/GenBank/DDBJ whole genome shotgun (WGS) entry which is preliminary data.</text>
</comment>
<dbReference type="Gene3D" id="3.40.430.10">
    <property type="entry name" value="Dihydrofolate Reductase, subunit A"/>
    <property type="match status" value="1"/>
</dbReference>
<protein>
    <submittedName>
        <fullName evidence="2">Deaminase</fullName>
    </submittedName>
</protein>